<dbReference type="InterPro" id="IPR011129">
    <property type="entry name" value="CSD"/>
</dbReference>
<dbReference type="AlphaFoldDB" id="A0A813E5R1"/>
<dbReference type="SUPFAM" id="SSF50249">
    <property type="entry name" value="Nucleic acid-binding proteins"/>
    <property type="match status" value="1"/>
</dbReference>
<dbReference type="Pfam" id="PF00313">
    <property type="entry name" value="CSD"/>
    <property type="match status" value="1"/>
</dbReference>
<dbReference type="SUPFAM" id="SSF50405">
    <property type="entry name" value="Actin-crosslinking proteins"/>
    <property type="match status" value="1"/>
</dbReference>
<dbReference type="Gene3D" id="2.40.50.140">
    <property type="entry name" value="Nucleic acid-binding proteins"/>
    <property type="match status" value="1"/>
</dbReference>
<accession>A0A813E5R1</accession>
<evidence type="ECO:0000259" key="2">
    <source>
        <dbReference type="PROSITE" id="PS50829"/>
    </source>
</evidence>
<dbReference type="Gene3D" id="2.80.10.50">
    <property type="match status" value="1"/>
</dbReference>
<dbReference type="InterPro" id="IPR008999">
    <property type="entry name" value="Actin-crosslinking"/>
</dbReference>
<dbReference type="Gene3D" id="3.30.1490.40">
    <property type="match status" value="1"/>
</dbReference>
<sequence>MGDPESLQWYYVDRTGQEFGPFRTAKMKAWFAQGFFPIGDELLVRLAEWTKHVSVRSLYPGEIFEGAPMMPSSGEGAGRSRRGGGRARSRSRSPRRDSRREVGAGHDRPPPPGYGTPPPGYGPPPPGYGPPPPGYGPPPPQYGYGPYGPPPPGYGPPPPGYGPPPQGYGPPPPGYGPPPPGYGPPPPGYGPPPPGYGPPVPSYGPMRSYGKGGGPPEGGKGGGERGGGGKSSGGKSGTPVDMPRQTGNIKSFNPKHGFGFIDCAEARKRFGRDVFIHKAQIGDMEVGDLVSFTVELNKDNMPQARDIRRPDGSKPGQGKKDAGGEKLSLENGDSGEGAGKKPRRRGGKGKKRPGAEGDAPGAAPGTQASDDAPAAASGAPVAEGESGEGAAEVAVADSAPAAATEALGLWLLRPDSAGSEARRDRAMSRRGQIAIDRIVALRSSVLPIYILIRPDGSVTTADEVSEDGNDFLTTRMSGDQIAFQSIGGDYLSAEGGKVSTRRYCSANERFTVEKQETQYAFRSRCGMYLSVSDRAPFVGLAPTAGDTEVFQLFSLMMCGVNVGQQLDLLDRTGQVVIDNLLDGDQLASMKASLAQVDASSSRS</sequence>
<feature type="compositionally biased region" description="Basic residues" evidence="1">
    <location>
        <begin position="79"/>
        <end position="93"/>
    </location>
</feature>
<comment type="caution">
    <text evidence="4">The sequence shown here is derived from an EMBL/GenBank/DDBJ whole genome shotgun (WGS) entry which is preliminary data.</text>
</comment>
<feature type="compositionally biased region" description="Basic and acidic residues" evidence="1">
    <location>
        <begin position="305"/>
        <end position="328"/>
    </location>
</feature>
<feature type="domain" description="CSD" evidence="3">
    <location>
        <begin position="244"/>
        <end position="309"/>
    </location>
</feature>
<dbReference type="InterPro" id="IPR012340">
    <property type="entry name" value="NA-bd_OB-fold"/>
</dbReference>
<dbReference type="SUPFAM" id="SSF55277">
    <property type="entry name" value="GYF domain"/>
    <property type="match status" value="1"/>
</dbReference>
<name>A0A813E5R1_POLGL</name>
<feature type="compositionally biased region" description="Pro residues" evidence="1">
    <location>
        <begin position="110"/>
        <end position="202"/>
    </location>
</feature>
<evidence type="ECO:0000313" key="4">
    <source>
        <dbReference type="EMBL" id="CAE8596417.1"/>
    </source>
</evidence>
<feature type="compositionally biased region" description="Low complexity" evidence="1">
    <location>
        <begin position="356"/>
        <end position="393"/>
    </location>
</feature>
<proteinExistence type="predicted"/>
<evidence type="ECO:0000259" key="3">
    <source>
        <dbReference type="PROSITE" id="PS51857"/>
    </source>
</evidence>
<evidence type="ECO:0000256" key="1">
    <source>
        <dbReference type="SAM" id="MobiDB-lite"/>
    </source>
</evidence>
<keyword evidence="5" id="KW-1185">Reference proteome</keyword>
<dbReference type="OMA" id="WEFIARD"/>
<feature type="compositionally biased region" description="Basic and acidic residues" evidence="1">
    <location>
        <begin position="94"/>
        <end position="109"/>
    </location>
</feature>
<reference evidence="4" key="1">
    <citation type="submission" date="2021-02" db="EMBL/GenBank/DDBJ databases">
        <authorList>
            <person name="Dougan E. K."/>
            <person name="Rhodes N."/>
            <person name="Thang M."/>
            <person name="Chan C."/>
        </authorList>
    </citation>
    <scope>NUCLEOTIDE SEQUENCE</scope>
</reference>
<dbReference type="InterPro" id="IPR003169">
    <property type="entry name" value="GYF"/>
</dbReference>
<feature type="region of interest" description="Disordered" evidence="1">
    <location>
        <begin position="301"/>
        <end position="393"/>
    </location>
</feature>
<dbReference type="GO" id="GO:0003676">
    <property type="term" value="F:nucleic acid binding"/>
    <property type="evidence" value="ECO:0007669"/>
    <property type="project" value="InterPro"/>
</dbReference>
<gene>
    <name evidence="4" type="ORF">PGLA1383_LOCUS14881</name>
</gene>
<feature type="region of interest" description="Disordered" evidence="1">
    <location>
        <begin position="63"/>
        <end position="256"/>
    </location>
</feature>
<feature type="domain" description="GYF" evidence="2">
    <location>
        <begin position="6"/>
        <end position="59"/>
    </location>
</feature>
<dbReference type="SMART" id="SM00444">
    <property type="entry name" value="GYF"/>
    <property type="match status" value="1"/>
</dbReference>
<feature type="non-terminal residue" evidence="4">
    <location>
        <position position="603"/>
    </location>
</feature>
<protein>
    <submittedName>
        <fullName evidence="4">Uncharacterized protein</fullName>
    </submittedName>
</protein>
<dbReference type="EMBL" id="CAJNNV010008570">
    <property type="protein sequence ID" value="CAE8596417.1"/>
    <property type="molecule type" value="Genomic_DNA"/>
</dbReference>
<evidence type="ECO:0000313" key="5">
    <source>
        <dbReference type="Proteomes" id="UP000654075"/>
    </source>
</evidence>
<feature type="compositionally biased region" description="Basic residues" evidence="1">
    <location>
        <begin position="340"/>
        <end position="352"/>
    </location>
</feature>
<dbReference type="PROSITE" id="PS50829">
    <property type="entry name" value="GYF"/>
    <property type="match status" value="1"/>
</dbReference>
<dbReference type="PRINTS" id="PR01217">
    <property type="entry name" value="PRICHEXTENSN"/>
</dbReference>
<dbReference type="CDD" id="cd00257">
    <property type="entry name" value="beta-trefoil_FSCN-like"/>
    <property type="match status" value="1"/>
</dbReference>
<dbReference type="PROSITE" id="PS51857">
    <property type="entry name" value="CSD_2"/>
    <property type="match status" value="1"/>
</dbReference>
<dbReference type="Pfam" id="PF02213">
    <property type="entry name" value="GYF"/>
    <property type="match status" value="1"/>
</dbReference>
<feature type="compositionally biased region" description="Gly residues" evidence="1">
    <location>
        <begin position="210"/>
        <end position="236"/>
    </location>
</feature>
<dbReference type="InterPro" id="IPR002059">
    <property type="entry name" value="CSP_DNA-bd"/>
</dbReference>
<dbReference type="Proteomes" id="UP000654075">
    <property type="component" value="Unassembled WGS sequence"/>
</dbReference>
<dbReference type="SMART" id="SM00357">
    <property type="entry name" value="CSP"/>
    <property type="match status" value="1"/>
</dbReference>
<organism evidence="4 5">
    <name type="scientific">Polarella glacialis</name>
    <name type="common">Dinoflagellate</name>
    <dbReference type="NCBI Taxonomy" id="89957"/>
    <lineage>
        <taxon>Eukaryota</taxon>
        <taxon>Sar</taxon>
        <taxon>Alveolata</taxon>
        <taxon>Dinophyceae</taxon>
        <taxon>Suessiales</taxon>
        <taxon>Suessiaceae</taxon>
        <taxon>Polarella</taxon>
    </lineage>
</organism>
<dbReference type="InterPro" id="IPR035445">
    <property type="entry name" value="GYF-like_dom_sf"/>
</dbReference>